<sequence length="99" mass="11858">MRDQDLNHNICSLWDLHHGGEERGVNHDEKNFHYVNDLLQDRSCHNWKSDGSNHCKYTDAKRTSGFGTVQRKKSRLQKDWAKRDKLKTRAETYAKRWQM</sequence>
<accession>A0A9W9D7G3</accession>
<dbReference type="AlphaFoldDB" id="A0A9W9D7G3"/>
<dbReference type="EMBL" id="JAPEVA010000027">
    <property type="protein sequence ID" value="KAJ4406367.1"/>
    <property type="molecule type" value="Genomic_DNA"/>
</dbReference>
<keyword evidence="2" id="KW-1185">Reference proteome</keyword>
<name>A0A9W9D7G3_9PLEO</name>
<protein>
    <submittedName>
        <fullName evidence="1">Uncharacterized protein</fullName>
    </submittedName>
</protein>
<organism evidence="1 2">
    <name type="scientific">Didymella pomorum</name>
    <dbReference type="NCBI Taxonomy" id="749634"/>
    <lineage>
        <taxon>Eukaryota</taxon>
        <taxon>Fungi</taxon>
        <taxon>Dikarya</taxon>
        <taxon>Ascomycota</taxon>
        <taxon>Pezizomycotina</taxon>
        <taxon>Dothideomycetes</taxon>
        <taxon>Pleosporomycetidae</taxon>
        <taxon>Pleosporales</taxon>
        <taxon>Pleosporineae</taxon>
        <taxon>Didymellaceae</taxon>
        <taxon>Didymella</taxon>
    </lineage>
</organism>
<comment type="caution">
    <text evidence="1">The sequence shown here is derived from an EMBL/GenBank/DDBJ whole genome shotgun (WGS) entry which is preliminary data.</text>
</comment>
<gene>
    <name evidence="1" type="ORF">N0V91_004575</name>
</gene>
<reference evidence="1" key="1">
    <citation type="submission" date="2022-10" db="EMBL/GenBank/DDBJ databases">
        <title>Tapping the CABI collections for fungal endophytes: first genome assemblies for Collariella, Neodidymelliopsis, Ascochyta clinopodiicola, Didymella pomorum, Didymosphaeria variabile, Neocosmospora piperis and Neocucurbitaria cava.</title>
        <authorList>
            <person name="Hill R."/>
        </authorList>
    </citation>
    <scope>NUCLEOTIDE SEQUENCE</scope>
    <source>
        <strain evidence="1">IMI 355091</strain>
    </source>
</reference>
<evidence type="ECO:0000313" key="2">
    <source>
        <dbReference type="Proteomes" id="UP001140510"/>
    </source>
</evidence>
<proteinExistence type="predicted"/>
<evidence type="ECO:0000313" key="1">
    <source>
        <dbReference type="EMBL" id="KAJ4406367.1"/>
    </source>
</evidence>
<dbReference type="Proteomes" id="UP001140510">
    <property type="component" value="Unassembled WGS sequence"/>
</dbReference>